<keyword evidence="8" id="KW-1185">Reference proteome</keyword>
<comment type="similarity">
    <text evidence="1 5">Belongs to the E2F/DP family.</text>
</comment>
<evidence type="ECO:0000313" key="7">
    <source>
        <dbReference type="EMBL" id="KAF7696305.1"/>
    </source>
</evidence>
<keyword evidence="3 5" id="KW-0238">DNA-binding</keyword>
<keyword evidence="5" id="KW-0539">Nucleus</keyword>
<dbReference type="SMART" id="SM01372">
    <property type="entry name" value="E2F_TDP"/>
    <property type="match status" value="1"/>
</dbReference>
<evidence type="ECO:0000313" key="8">
    <source>
        <dbReference type="Proteomes" id="UP000606274"/>
    </source>
</evidence>
<name>A0A8T0AX82_SILME</name>
<organism evidence="7 8">
    <name type="scientific">Silurus meridionalis</name>
    <name type="common">Southern catfish</name>
    <name type="synonym">Silurus soldatovi meridionalis</name>
    <dbReference type="NCBI Taxonomy" id="175797"/>
    <lineage>
        <taxon>Eukaryota</taxon>
        <taxon>Metazoa</taxon>
        <taxon>Chordata</taxon>
        <taxon>Craniata</taxon>
        <taxon>Vertebrata</taxon>
        <taxon>Euteleostomi</taxon>
        <taxon>Actinopterygii</taxon>
        <taxon>Neopterygii</taxon>
        <taxon>Teleostei</taxon>
        <taxon>Ostariophysi</taxon>
        <taxon>Siluriformes</taxon>
        <taxon>Siluridae</taxon>
        <taxon>Silurus</taxon>
    </lineage>
</organism>
<evidence type="ECO:0000259" key="6">
    <source>
        <dbReference type="SMART" id="SM01372"/>
    </source>
</evidence>
<evidence type="ECO:0000256" key="1">
    <source>
        <dbReference type="ARBA" id="ARBA00010940"/>
    </source>
</evidence>
<feature type="domain" description="E2F/DP family winged-helix DNA-binding" evidence="6">
    <location>
        <begin position="148"/>
        <end position="213"/>
    </location>
</feature>
<gene>
    <name evidence="7" type="ORF">HF521_006399</name>
</gene>
<dbReference type="PANTHER" id="PTHR12081">
    <property type="entry name" value="TRANSCRIPTION FACTOR E2F"/>
    <property type="match status" value="1"/>
</dbReference>
<sequence length="388" mass="42875">MTDTVVTAHSSEDLLLDFETLLNSGSIDLSADHQIVIISPACSGVELLQPRSAGGDLLLFSTRTVPHCPGHSSPETRRRAARRYYRHTHTHTHTHAYTNTNTRLHKHKHTRAKQRSYHLLFPHTHSVVALNVPDQKVRVPRLSTEKSRYDTSLNLTTKRFLDLLSQSTDGVVDLNWASQVLDVQKRRIYDITNVLEGIHLISKKSKNNIQCQDLRSTVDPPDQIVIVIRAPPETQMTVSEPSEGYQISLKSTEGPIDVFLCPEDSSGVCSPVTGCSPAKSSTQSPAPPQDVRSSTLAMLPSTSPLPLVNETESMLDPFPGISEMADFDPLTLGSSDFLLDRAGPGSGSDPFSFISLSPPHTQDYHFGLEDYEGISELFDCDFTDLSYL</sequence>
<dbReference type="SUPFAM" id="SSF144074">
    <property type="entry name" value="E2F-DP heterodimerization region"/>
    <property type="match status" value="1"/>
</dbReference>
<dbReference type="Proteomes" id="UP000606274">
    <property type="component" value="Unassembled WGS sequence"/>
</dbReference>
<keyword evidence="4 5" id="KW-0804">Transcription</keyword>
<accession>A0A8T0AX82</accession>
<comment type="subcellular location">
    <subcellularLocation>
        <location evidence="5">Nucleus</location>
    </subcellularLocation>
</comment>
<dbReference type="Pfam" id="PF02319">
    <property type="entry name" value="WHD_E2F_TDP"/>
    <property type="match status" value="1"/>
</dbReference>
<protein>
    <recommendedName>
        <fullName evidence="6">E2F/DP family winged-helix DNA-binding domain-containing protein</fullName>
    </recommendedName>
</protein>
<reference evidence="7" key="1">
    <citation type="submission" date="2020-08" db="EMBL/GenBank/DDBJ databases">
        <title>Chromosome-level assembly of Southern catfish (Silurus meridionalis) provides insights into visual adaptation to the nocturnal and benthic lifestyles.</title>
        <authorList>
            <person name="Zhang Y."/>
            <person name="Wang D."/>
            <person name="Peng Z."/>
        </authorList>
    </citation>
    <scope>NUCLEOTIDE SEQUENCE</scope>
    <source>
        <strain evidence="7">SWU-2019-XX</strain>
        <tissue evidence="7">Muscle</tissue>
    </source>
</reference>
<dbReference type="InterPro" id="IPR015633">
    <property type="entry name" value="E2F"/>
</dbReference>
<dbReference type="GO" id="GO:0035189">
    <property type="term" value="C:Rb-E2F complex"/>
    <property type="evidence" value="ECO:0007669"/>
    <property type="project" value="TreeGrafter"/>
</dbReference>
<dbReference type="AlphaFoldDB" id="A0A8T0AX82"/>
<keyword evidence="2 5" id="KW-0805">Transcription regulation</keyword>
<dbReference type="FunFam" id="1.10.10.10:FF:000008">
    <property type="entry name" value="E2F transcription factor 1"/>
    <property type="match status" value="1"/>
</dbReference>
<evidence type="ECO:0000256" key="3">
    <source>
        <dbReference type="ARBA" id="ARBA00023125"/>
    </source>
</evidence>
<dbReference type="InterPro" id="IPR037241">
    <property type="entry name" value="E2F-DP_heterodim"/>
</dbReference>
<dbReference type="InterPro" id="IPR003316">
    <property type="entry name" value="E2F_WHTH_DNA-bd_dom"/>
</dbReference>
<dbReference type="Gene3D" id="1.10.10.10">
    <property type="entry name" value="Winged helix-like DNA-binding domain superfamily/Winged helix DNA-binding domain"/>
    <property type="match status" value="1"/>
</dbReference>
<dbReference type="GO" id="GO:0046983">
    <property type="term" value="F:protein dimerization activity"/>
    <property type="evidence" value="ECO:0007669"/>
    <property type="project" value="InterPro"/>
</dbReference>
<dbReference type="InterPro" id="IPR036388">
    <property type="entry name" value="WH-like_DNA-bd_sf"/>
</dbReference>
<dbReference type="InterPro" id="IPR036390">
    <property type="entry name" value="WH_DNA-bd_sf"/>
</dbReference>
<dbReference type="PANTHER" id="PTHR12081:SF43">
    <property type="entry name" value="TRANSCRIPTION FACTOR E2F1"/>
    <property type="match status" value="1"/>
</dbReference>
<evidence type="ECO:0000256" key="5">
    <source>
        <dbReference type="RuleBase" id="RU003796"/>
    </source>
</evidence>
<dbReference type="EMBL" id="JABFDY010000016">
    <property type="protein sequence ID" value="KAF7696305.1"/>
    <property type="molecule type" value="Genomic_DNA"/>
</dbReference>
<evidence type="ECO:0000256" key="2">
    <source>
        <dbReference type="ARBA" id="ARBA00023015"/>
    </source>
</evidence>
<evidence type="ECO:0000256" key="4">
    <source>
        <dbReference type="ARBA" id="ARBA00023163"/>
    </source>
</evidence>
<comment type="caution">
    <text evidence="7">The sequence shown here is derived from an EMBL/GenBank/DDBJ whole genome shotgun (WGS) entry which is preliminary data.</text>
</comment>
<proteinExistence type="inferred from homology"/>
<dbReference type="GO" id="GO:0000978">
    <property type="term" value="F:RNA polymerase II cis-regulatory region sequence-specific DNA binding"/>
    <property type="evidence" value="ECO:0007669"/>
    <property type="project" value="InterPro"/>
</dbReference>
<dbReference type="SUPFAM" id="SSF46785">
    <property type="entry name" value="Winged helix' DNA-binding domain"/>
    <property type="match status" value="1"/>
</dbReference>
<dbReference type="GO" id="GO:0000981">
    <property type="term" value="F:DNA-binding transcription factor activity, RNA polymerase II-specific"/>
    <property type="evidence" value="ECO:0007669"/>
    <property type="project" value="TreeGrafter"/>
</dbReference>